<dbReference type="InterPro" id="IPR015191">
    <property type="entry name" value="SelB_WHD4"/>
</dbReference>
<dbReference type="InterPro" id="IPR000795">
    <property type="entry name" value="T_Tr_GTP-bd_dom"/>
</dbReference>
<evidence type="ECO:0000256" key="2">
    <source>
        <dbReference type="ARBA" id="ARBA00022490"/>
    </source>
</evidence>
<dbReference type="SUPFAM" id="SSF52540">
    <property type="entry name" value="P-loop containing nucleoside triphosphate hydrolases"/>
    <property type="match status" value="1"/>
</dbReference>
<evidence type="ECO:0000259" key="6">
    <source>
        <dbReference type="PROSITE" id="PS51722"/>
    </source>
</evidence>
<name>A7I1E9_CAMHC</name>
<dbReference type="Gene3D" id="2.40.30.10">
    <property type="entry name" value="Translation factors"/>
    <property type="match status" value="1"/>
</dbReference>
<dbReference type="HOGENOM" id="CLU_023030_3_1_7"/>
<dbReference type="OrthoDB" id="9803139at2"/>
<dbReference type="PROSITE" id="PS51722">
    <property type="entry name" value="G_TR_2"/>
    <property type="match status" value="1"/>
</dbReference>
<dbReference type="CDD" id="cd04171">
    <property type="entry name" value="SelB"/>
    <property type="match status" value="1"/>
</dbReference>
<dbReference type="SUPFAM" id="SSF46785">
    <property type="entry name" value="Winged helix' DNA-binding domain"/>
    <property type="match status" value="1"/>
</dbReference>
<gene>
    <name evidence="7" type="primary">selB</name>
    <name evidence="7" type="ordered locus">CHAB381_0766</name>
</gene>
<dbReference type="Pfam" id="PF00009">
    <property type="entry name" value="GTP_EFTU"/>
    <property type="match status" value="1"/>
</dbReference>
<accession>A7I1E9</accession>
<keyword evidence="7" id="KW-0251">Elongation factor</keyword>
<keyword evidence="2" id="KW-0963">Cytoplasm</keyword>
<dbReference type="SUPFAM" id="SSF50465">
    <property type="entry name" value="EF-Tu/eEF-1alpha/eIF2-gamma C-terminal domain"/>
    <property type="match status" value="1"/>
</dbReference>
<organism evidence="7 8">
    <name type="scientific">Campylobacter hominis (strain ATCC BAA-381 / DSM 21671 / CCUG 45161 / LMG 19568 / NCTC 13146 / CH001A)</name>
    <dbReference type="NCBI Taxonomy" id="360107"/>
    <lineage>
        <taxon>Bacteria</taxon>
        <taxon>Pseudomonadati</taxon>
        <taxon>Campylobacterota</taxon>
        <taxon>Epsilonproteobacteria</taxon>
        <taxon>Campylobacterales</taxon>
        <taxon>Campylobacteraceae</taxon>
        <taxon>Campylobacter</taxon>
    </lineage>
</organism>
<evidence type="ECO:0000313" key="7">
    <source>
        <dbReference type="EMBL" id="ABS51903.1"/>
    </source>
</evidence>
<dbReference type="GO" id="GO:0001514">
    <property type="term" value="P:selenocysteine incorporation"/>
    <property type="evidence" value="ECO:0007669"/>
    <property type="project" value="InterPro"/>
</dbReference>
<dbReference type="InterPro" id="IPR004535">
    <property type="entry name" value="Transl_elong_SelB"/>
</dbReference>
<dbReference type="Gene3D" id="3.40.50.300">
    <property type="entry name" value="P-loop containing nucleotide triphosphate hydrolases"/>
    <property type="match status" value="1"/>
</dbReference>
<dbReference type="GO" id="GO:0003924">
    <property type="term" value="F:GTPase activity"/>
    <property type="evidence" value="ECO:0007669"/>
    <property type="project" value="InterPro"/>
</dbReference>
<dbReference type="GO" id="GO:0003746">
    <property type="term" value="F:translation elongation factor activity"/>
    <property type="evidence" value="ECO:0007669"/>
    <property type="project" value="UniProtKB-KW"/>
</dbReference>
<dbReference type="eggNOG" id="COG3276">
    <property type="taxonomic scope" value="Bacteria"/>
</dbReference>
<dbReference type="SUPFAM" id="SSF50447">
    <property type="entry name" value="Translation proteins"/>
    <property type="match status" value="1"/>
</dbReference>
<evidence type="ECO:0000256" key="3">
    <source>
        <dbReference type="ARBA" id="ARBA00022741"/>
    </source>
</evidence>
<dbReference type="NCBIfam" id="TIGR00475">
    <property type="entry name" value="selB"/>
    <property type="match status" value="1"/>
</dbReference>
<dbReference type="InterPro" id="IPR050055">
    <property type="entry name" value="EF-Tu_GTPase"/>
</dbReference>
<dbReference type="RefSeq" id="WP_012108628.1">
    <property type="nucleotide sequence ID" value="NC_009714.1"/>
</dbReference>
<dbReference type="InterPro" id="IPR036388">
    <property type="entry name" value="WH-like_DNA-bd_sf"/>
</dbReference>
<comment type="subcellular location">
    <subcellularLocation>
        <location evidence="1">Cytoplasm</location>
    </subcellularLocation>
</comment>
<dbReference type="InterPro" id="IPR009000">
    <property type="entry name" value="Transl_B-barrel_sf"/>
</dbReference>
<protein>
    <submittedName>
        <fullName evidence="7">Selenocysteine-specific translation elongation factor</fullName>
    </submittedName>
</protein>
<feature type="domain" description="Tr-type G" evidence="6">
    <location>
        <begin position="1"/>
        <end position="176"/>
    </location>
</feature>
<dbReference type="STRING" id="360107.CHAB381_0766"/>
<keyword evidence="4" id="KW-0648">Protein biosynthesis</keyword>
<dbReference type="GO" id="GO:0005737">
    <property type="term" value="C:cytoplasm"/>
    <property type="evidence" value="ECO:0007669"/>
    <property type="project" value="UniProtKB-SubCell"/>
</dbReference>
<dbReference type="InterPro" id="IPR027417">
    <property type="entry name" value="P-loop_NTPase"/>
</dbReference>
<evidence type="ECO:0000256" key="4">
    <source>
        <dbReference type="ARBA" id="ARBA00022917"/>
    </source>
</evidence>
<evidence type="ECO:0000256" key="1">
    <source>
        <dbReference type="ARBA" id="ARBA00004496"/>
    </source>
</evidence>
<dbReference type="PANTHER" id="PTHR43721:SF22">
    <property type="entry name" value="ELONGATION FACTOR TU, MITOCHONDRIAL"/>
    <property type="match status" value="1"/>
</dbReference>
<dbReference type="EMBL" id="CP000776">
    <property type="protein sequence ID" value="ABS51903.1"/>
    <property type="molecule type" value="Genomic_DNA"/>
</dbReference>
<dbReference type="InterPro" id="IPR005225">
    <property type="entry name" value="Small_GTP-bd"/>
</dbReference>
<reference evidence="8" key="1">
    <citation type="submission" date="2007-07" db="EMBL/GenBank/DDBJ databases">
        <title>Complete genome sequence of Campylobacter hominis ATCC BAA-381, a commensal isolated from the human gastrointestinal tract.</title>
        <authorList>
            <person name="Fouts D.E."/>
            <person name="Mongodin E.F."/>
            <person name="Puiu D."/>
            <person name="Sebastian Y."/>
            <person name="Miller W.G."/>
            <person name="Mandrell R.E."/>
            <person name="Nelson K.E."/>
        </authorList>
    </citation>
    <scope>NUCLEOTIDE SEQUENCE [LARGE SCALE GENOMIC DNA]</scope>
    <source>
        <strain evidence="8">ATCC BAA-381 / LMG 19568 / NCTC 13146 / CH001A</strain>
    </source>
</reference>
<evidence type="ECO:0000313" key="8">
    <source>
        <dbReference type="Proteomes" id="UP000002407"/>
    </source>
</evidence>
<dbReference type="Gene3D" id="1.10.10.10">
    <property type="entry name" value="Winged helix-like DNA-binding domain superfamily/Winged helix DNA-binding domain"/>
    <property type="match status" value="1"/>
</dbReference>
<evidence type="ECO:0000256" key="5">
    <source>
        <dbReference type="ARBA" id="ARBA00023134"/>
    </source>
</evidence>
<dbReference type="GO" id="GO:0003723">
    <property type="term" value="F:RNA binding"/>
    <property type="evidence" value="ECO:0007669"/>
    <property type="project" value="InterPro"/>
</dbReference>
<dbReference type="NCBIfam" id="TIGR00231">
    <property type="entry name" value="small_GTP"/>
    <property type="match status" value="1"/>
</dbReference>
<dbReference type="InterPro" id="IPR036390">
    <property type="entry name" value="WH_DNA-bd_sf"/>
</dbReference>
<proteinExistence type="predicted"/>
<dbReference type="KEGG" id="cha:CHAB381_0766"/>
<dbReference type="PANTHER" id="PTHR43721">
    <property type="entry name" value="ELONGATION FACTOR TU-RELATED"/>
    <property type="match status" value="1"/>
</dbReference>
<keyword evidence="8" id="KW-1185">Reference proteome</keyword>
<dbReference type="GO" id="GO:0005525">
    <property type="term" value="F:GTP binding"/>
    <property type="evidence" value="ECO:0007669"/>
    <property type="project" value="UniProtKB-KW"/>
</dbReference>
<dbReference type="Proteomes" id="UP000002407">
    <property type="component" value="Chromosome"/>
</dbReference>
<dbReference type="Pfam" id="PF09107">
    <property type="entry name" value="WHD_3rd_SelB"/>
    <property type="match status" value="1"/>
</dbReference>
<dbReference type="AlphaFoldDB" id="A7I1E9"/>
<keyword evidence="5" id="KW-0342">GTP-binding</keyword>
<sequence>MNSLIIGTAGHIDHGKTALIKALNGFEGDQNPNEKVRKITIDLSFSHLQNKNKNIAFIDVPGHENLVKTMISGAYAFDATLLVVASDDGIMPQTKEHLQILSILGVSRIVLCITKCDLTDTVRQKYVENEVRNFVKNFKNLTILKSFFISIKDLSGVSGLREFLFTIEPIKRVDSEILHYYIDRVFSLKGFGTIVTGSLISGILRKNEKIYNCDLDKSFIVKNLQIHDENVEIASSPNRVAINLDAKTSELEKGQIFSKKGFFRGFNECDCVFYGEISHKQNVIFCVGSRQIAATALILSENGNEKFITFKFEKEIFVKFNEHFVVLASSRVIGGGDILNPVTEPLKKSQKIALLCELKDKNFIKVFEILSSSHKHGFGLISSFQRFDMTHENALKIARNLKNAITDESSLCIYDKSAAVGDLKDFINFIVSKNDRAVISAQSLALKISWASPFLCDLTLNELIKDKILQKNGNLFIKFGADFDEITQSLENKIFEILSCGGIAPIAPYNIYDELEIDRTCGDNAMKKLTKAGKIVRITHNVFLTDQNLQKLIKKMRSIIASRGFVNVSVLKDELGISRKFLIAYLEYLDLFDDIKKDGNNRIFK</sequence>
<dbReference type="InterPro" id="IPR009001">
    <property type="entry name" value="Transl_elong_EF1A/Init_IF2_C"/>
</dbReference>
<keyword evidence="3" id="KW-0547">Nucleotide-binding</keyword>